<dbReference type="Gene3D" id="3.30.365.10">
    <property type="entry name" value="Aldehyde oxidase/xanthine dehydrogenase, molybdopterin binding domain"/>
    <property type="match status" value="4"/>
</dbReference>
<dbReference type="InterPro" id="IPR037165">
    <property type="entry name" value="AldOxase/xan_DH_Mopterin-bd_sf"/>
</dbReference>
<name>A0A2W5P1D3_9SPHN</name>
<evidence type="ECO:0000313" key="2">
    <source>
        <dbReference type="EMBL" id="PZQ59612.1"/>
    </source>
</evidence>
<dbReference type="InterPro" id="IPR016208">
    <property type="entry name" value="Ald_Oxase/xanthine_DH-like"/>
</dbReference>
<dbReference type="PANTHER" id="PTHR11908:SF123">
    <property type="entry name" value="ALDEHYDE OXIDOREDUCTASE MOLYBDENUM-BINDING SUBUNIT PAOC"/>
    <property type="match status" value="1"/>
</dbReference>
<organism evidence="2 3">
    <name type="scientific">Sphingomonas taxi</name>
    <dbReference type="NCBI Taxonomy" id="1549858"/>
    <lineage>
        <taxon>Bacteria</taxon>
        <taxon>Pseudomonadati</taxon>
        <taxon>Pseudomonadota</taxon>
        <taxon>Alphaproteobacteria</taxon>
        <taxon>Sphingomonadales</taxon>
        <taxon>Sphingomonadaceae</taxon>
        <taxon>Sphingomonas</taxon>
    </lineage>
</organism>
<gene>
    <name evidence="2" type="ORF">DI544_10810</name>
</gene>
<dbReference type="InterPro" id="IPR008274">
    <property type="entry name" value="AldOxase/xan_DH_MoCoBD1"/>
</dbReference>
<dbReference type="SUPFAM" id="SSF54665">
    <property type="entry name" value="CO dehydrogenase molybdoprotein N-domain-like"/>
    <property type="match status" value="1"/>
</dbReference>
<proteinExistence type="predicted"/>
<dbReference type="Pfam" id="PF20256">
    <property type="entry name" value="MoCoBD_2"/>
    <property type="match status" value="1"/>
</dbReference>
<dbReference type="GO" id="GO:0016491">
    <property type="term" value="F:oxidoreductase activity"/>
    <property type="evidence" value="ECO:0007669"/>
    <property type="project" value="InterPro"/>
</dbReference>
<dbReference type="AlphaFoldDB" id="A0A2W5P1D3"/>
<reference evidence="2 3" key="1">
    <citation type="submission" date="2017-08" db="EMBL/GenBank/DDBJ databases">
        <title>Infants hospitalized years apart are colonized by the same room-sourced microbial strains.</title>
        <authorList>
            <person name="Brooks B."/>
            <person name="Olm M.R."/>
            <person name="Firek B.A."/>
            <person name="Baker R."/>
            <person name="Thomas B.C."/>
            <person name="Morowitz M.J."/>
            <person name="Banfield J.F."/>
        </authorList>
    </citation>
    <scope>NUCLEOTIDE SEQUENCE [LARGE SCALE GENOMIC DNA]</scope>
    <source>
        <strain evidence="2">S2_005_001_R1_22</strain>
    </source>
</reference>
<evidence type="ECO:0000259" key="1">
    <source>
        <dbReference type="SMART" id="SM01008"/>
    </source>
</evidence>
<comment type="caution">
    <text evidence="2">The sequence shown here is derived from an EMBL/GenBank/DDBJ whole genome shotgun (WGS) entry which is preliminary data.</text>
</comment>
<dbReference type="GO" id="GO:0005506">
    <property type="term" value="F:iron ion binding"/>
    <property type="evidence" value="ECO:0007669"/>
    <property type="project" value="InterPro"/>
</dbReference>
<dbReference type="InterPro" id="IPR046867">
    <property type="entry name" value="AldOxase/xan_DH_MoCoBD2"/>
</dbReference>
<protein>
    <submittedName>
        <fullName evidence="2">Xanthine dehydrogenase</fullName>
    </submittedName>
</protein>
<dbReference type="Pfam" id="PF01315">
    <property type="entry name" value="Ald_Xan_dh_C"/>
    <property type="match status" value="1"/>
</dbReference>
<dbReference type="InterPro" id="IPR000674">
    <property type="entry name" value="Ald_Oxase/Xan_DH_a/b"/>
</dbReference>
<dbReference type="InterPro" id="IPR036856">
    <property type="entry name" value="Ald_Oxase/Xan_DH_a/b_sf"/>
</dbReference>
<evidence type="ECO:0000313" key="3">
    <source>
        <dbReference type="Proteomes" id="UP000249229"/>
    </source>
</evidence>
<dbReference type="SMART" id="SM01008">
    <property type="entry name" value="Ald_Xan_dh_C"/>
    <property type="match status" value="1"/>
</dbReference>
<dbReference type="SUPFAM" id="SSF56003">
    <property type="entry name" value="Molybdenum cofactor-binding domain"/>
    <property type="match status" value="1"/>
</dbReference>
<dbReference type="EMBL" id="QFQI01000008">
    <property type="protein sequence ID" value="PZQ59612.1"/>
    <property type="molecule type" value="Genomic_DNA"/>
</dbReference>
<feature type="domain" description="Aldehyde oxidase/xanthine dehydrogenase a/b hammerhead" evidence="1">
    <location>
        <begin position="49"/>
        <end position="155"/>
    </location>
</feature>
<dbReference type="Gene3D" id="3.90.1170.50">
    <property type="entry name" value="Aldehyde oxidase/xanthine dehydrogenase, a/b hammerhead"/>
    <property type="match status" value="1"/>
</dbReference>
<sequence>MTLIDKVLGREDTRSLTMDKAHPASWLDQGAQGVIGKPLDRVEGPLKVAGQATYAAEYPAETLSYGVLVRAPFGSGTITDVVADAVRDLPGVIDVITDYPSFIRNPQQGGEMKAPTQGVQKVDYHGEIVAIVVAESFEAARDAAARVRVDYEPAEGSYVFAAHRDQADRPPPDQIPPKSSQGDVDKALAAAAFTIDATYTTPSQNSAAMEPHASIAEWRDGTLVLHGSYQMVASDQIQLAKALGVGKDKVRIISRYVGGGFGSKLGIAPESVAAAIAARRIGRPVKVAMARQQVFDATVRRSNTEQRIRLAADADGRLTAIAHETLASNLPGENFFEPAGVGTHFAYAAENRLIDHKLVRLNWLLAGSMRAPGEAVGMMALEAAMDELAEKIGLDPIELRRRNEPEQDPEKQIPFSTRQLVPCMDKGAELFGWSQRKPRPASDRRGEWWHGIGMAAAVRSNMLQKSSATVELTPDGRAIVSTDMTDIGTGTYTILAQIAAETLGLPVERVIVHLGDGAAPPAAGSGGSWGAGSSGSSVYVACEGLREKLAGAMGVDAAGMTLKDGRAIAENRAVPITELVGDGMKVTGNIAPGKQEKLYNQASYGAHFVEVKVNAVTGEVRVERMLGVFAAGRILNAKTARSQCLGGMTFGIGAALSEELVHDPRNGKVVNRDLAEYHVPVNADVPQQEVHFIDERDVHANPIHAKGIGELGISGAGAAIANAIYNATGVRVRDYPITCDKLLAELPPV</sequence>
<dbReference type="Pfam" id="PF02738">
    <property type="entry name" value="MoCoBD_1"/>
    <property type="match status" value="1"/>
</dbReference>
<dbReference type="PANTHER" id="PTHR11908">
    <property type="entry name" value="XANTHINE DEHYDROGENASE"/>
    <property type="match status" value="1"/>
</dbReference>
<accession>A0A2W5P1D3</accession>
<dbReference type="Proteomes" id="UP000249229">
    <property type="component" value="Unassembled WGS sequence"/>
</dbReference>